<protein>
    <recommendedName>
        <fullName evidence="4">DUF4286 family protein</fullName>
    </recommendedName>
</protein>
<dbReference type="GeneID" id="20082474"/>
<dbReference type="OrthoDB" id="60960at2759"/>
<reference evidence="2 3" key="2">
    <citation type="submission" date="2018-08" db="EMBL/GenBank/DDBJ databases">
        <title>Aphanomyces genome sequencing and annotation.</title>
        <authorList>
            <person name="Minardi D."/>
            <person name="Oidtmann B."/>
            <person name="Van Der Giezen M."/>
            <person name="Studholme D.J."/>
        </authorList>
    </citation>
    <scope>NUCLEOTIDE SEQUENCE [LARGE SCALE GENOMIC DNA]</scope>
    <source>
        <strain evidence="2 3">NJM0002</strain>
    </source>
</reference>
<dbReference type="EMBL" id="KI913960">
    <property type="protein sequence ID" value="ETW02984.1"/>
    <property type="molecule type" value="Genomic_DNA"/>
</dbReference>
<organism evidence="1">
    <name type="scientific">Aphanomyces invadans</name>
    <dbReference type="NCBI Taxonomy" id="157072"/>
    <lineage>
        <taxon>Eukaryota</taxon>
        <taxon>Sar</taxon>
        <taxon>Stramenopiles</taxon>
        <taxon>Oomycota</taxon>
        <taxon>Saprolegniomycetes</taxon>
        <taxon>Saprolegniales</taxon>
        <taxon>Verrucalvaceae</taxon>
        <taxon>Aphanomyces</taxon>
    </lineage>
</organism>
<evidence type="ECO:0008006" key="4">
    <source>
        <dbReference type="Google" id="ProtNLM"/>
    </source>
</evidence>
<reference evidence="1" key="1">
    <citation type="submission" date="2013-12" db="EMBL/GenBank/DDBJ databases">
        <title>The Genome Sequence of Aphanomyces invadans NJM9701.</title>
        <authorList>
            <consortium name="The Broad Institute Genomics Platform"/>
            <person name="Russ C."/>
            <person name="Tyler B."/>
            <person name="van West P."/>
            <person name="Dieguez-Uribeondo J."/>
            <person name="Young S.K."/>
            <person name="Zeng Q."/>
            <person name="Gargeya S."/>
            <person name="Fitzgerald M."/>
            <person name="Abouelleil A."/>
            <person name="Alvarado L."/>
            <person name="Chapman S.B."/>
            <person name="Gainer-Dewar J."/>
            <person name="Goldberg J."/>
            <person name="Griggs A."/>
            <person name="Gujja S."/>
            <person name="Hansen M."/>
            <person name="Howarth C."/>
            <person name="Imamovic A."/>
            <person name="Ireland A."/>
            <person name="Larimer J."/>
            <person name="McCowan C."/>
            <person name="Murphy C."/>
            <person name="Pearson M."/>
            <person name="Poon T.W."/>
            <person name="Priest M."/>
            <person name="Roberts A."/>
            <person name="Saif S."/>
            <person name="Shea T."/>
            <person name="Sykes S."/>
            <person name="Wortman J."/>
            <person name="Nusbaum C."/>
            <person name="Birren B."/>
        </authorList>
    </citation>
    <scope>NUCLEOTIDE SEQUENCE [LARGE SCALE GENOMIC DNA]</scope>
    <source>
        <strain evidence="1">NJM9701</strain>
    </source>
</reference>
<dbReference type="VEuPathDB" id="FungiDB:H310_05424"/>
<accession>A0A024U9P0</accession>
<dbReference type="EMBL" id="QUSY01002155">
    <property type="protein sequence ID" value="RHY22213.1"/>
    <property type="molecule type" value="Genomic_DNA"/>
</dbReference>
<dbReference type="AlphaFoldDB" id="A0A024U9P0"/>
<sequence>MTVVYEVLVRCEETVADRLSAYMTGRHLPDILNTGCFASIEFEQSAAGVFRTRYKAATQADLDRYLAEHTAAMRDDFMAHFPTGVLGVERVNWTHLVTLDAAKIA</sequence>
<dbReference type="Proteomes" id="UP000285060">
    <property type="component" value="Unassembled WGS sequence"/>
</dbReference>
<evidence type="ECO:0000313" key="2">
    <source>
        <dbReference type="EMBL" id="RHY22213.1"/>
    </source>
</evidence>
<keyword evidence="3" id="KW-1185">Reference proteome</keyword>
<dbReference type="RefSeq" id="XP_008868368.1">
    <property type="nucleotide sequence ID" value="XM_008870146.1"/>
</dbReference>
<evidence type="ECO:0000313" key="1">
    <source>
        <dbReference type="EMBL" id="ETW02984.1"/>
    </source>
</evidence>
<name>A0A024U9P0_9STRA</name>
<proteinExistence type="predicted"/>
<dbReference type="Pfam" id="PF14114">
    <property type="entry name" value="DUF4286"/>
    <property type="match status" value="1"/>
</dbReference>
<evidence type="ECO:0000313" key="3">
    <source>
        <dbReference type="Proteomes" id="UP000285060"/>
    </source>
</evidence>
<dbReference type="InterPro" id="IPR025563">
    <property type="entry name" value="DUF4286"/>
</dbReference>
<gene>
    <name evidence="2" type="ORF">DYB32_009574</name>
    <name evidence="1" type="ORF">H310_05424</name>
</gene>